<feature type="region of interest" description="Disordered" evidence="1">
    <location>
        <begin position="21"/>
        <end position="44"/>
    </location>
</feature>
<evidence type="ECO:0000256" key="1">
    <source>
        <dbReference type="SAM" id="MobiDB-lite"/>
    </source>
</evidence>
<keyword evidence="3" id="KW-1185">Reference proteome</keyword>
<accession>A0A0N4ZX58</accession>
<keyword evidence="2" id="KW-0812">Transmembrane</keyword>
<evidence type="ECO:0000256" key="2">
    <source>
        <dbReference type="SAM" id="Phobius"/>
    </source>
</evidence>
<evidence type="ECO:0000313" key="3">
    <source>
        <dbReference type="Proteomes" id="UP000038045"/>
    </source>
</evidence>
<keyword evidence="2" id="KW-1133">Transmembrane helix</keyword>
<sequence length="134" mass="14963">MNYNSNSTKATIYPDLMTPISLETTPTAPPPSYESVQNARSNVPIDSPISQPQVQYIYPPGNVINTHGRVIESCCHVEPPCIVDQHCHREDRCHARRKRRRCIGAIAIVIILIIIATTTTIVVVNKNECVGYYC</sequence>
<feature type="transmembrane region" description="Helical" evidence="2">
    <location>
        <begin position="102"/>
        <end position="124"/>
    </location>
</feature>
<proteinExistence type="predicted"/>
<dbReference type="WBParaSite" id="PTRK_0001327200.1">
    <property type="protein sequence ID" value="PTRK_0001327200.1"/>
    <property type="gene ID" value="PTRK_0001327200"/>
</dbReference>
<protein>
    <submittedName>
        <fullName evidence="4">Uncharacterized protein</fullName>
    </submittedName>
</protein>
<name>A0A0N4ZX58_PARTI</name>
<dbReference type="AlphaFoldDB" id="A0A0N4ZX58"/>
<evidence type="ECO:0000313" key="4">
    <source>
        <dbReference type="WBParaSite" id="PTRK_0001327200.1"/>
    </source>
</evidence>
<reference evidence="4" key="1">
    <citation type="submission" date="2017-02" db="UniProtKB">
        <authorList>
            <consortium name="WormBaseParasite"/>
        </authorList>
    </citation>
    <scope>IDENTIFICATION</scope>
</reference>
<organism evidence="3 4">
    <name type="scientific">Parastrongyloides trichosuri</name>
    <name type="common">Possum-specific nematode worm</name>
    <dbReference type="NCBI Taxonomy" id="131310"/>
    <lineage>
        <taxon>Eukaryota</taxon>
        <taxon>Metazoa</taxon>
        <taxon>Ecdysozoa</taxon>
        <taxon>Nematoda</taxon>
        <taxon>Chromadorea</taxon>
        <taxon>Rhabditida</taxon>
        <taxon>Tylenchina</taxon>
        <taxon>Panagrolaimomorpha</taxon>
        <taxon>Strongyloidoidea</taxon>
        <taxon>Strongyloididae</taxon>
        <taxon>Parastrongyloides</taxon>
    </lineage>
</organism>
<dbReference type="Proteomes" id="UP000038045">
    <property type="component" value="Unplaced"/>
</dbReference>
<keyword evidence="2" id="KW-0472">Membrane</keyword>